<comment type="caution">
    <text evidence="1">The sequence shown here is derived from an EMBL/GenBank/DDBJ whole genome shotgun (WGS) entry which is preliminary data.</text>
</comment>
<evidence type="ECO:0000313" key="2">
    <source>
        <dbReference type="Proteomes" id="UP000054821"/>
    </source>
</evidence>
<dbReference type="EMBL" id="JPDN02000009">
    <property type="protein sequence ID" value="PON27777.1"/>
    <property type="molecule type" value="Genomic_DNA"/>
</dbReference>
<dbReference type="Proteomes" id="UP000054821">
    <property type="component" value="Unassembled WGS sequence"/>
</dbReference>
<organism evidence="1 2">
    <name type="scientific">Trichoderma gamsii</name>
    <dbReference type="NCBI Taxonomy" id="398673"/>
    <lineage>
        <taxon>Eukaryota</taxon>
        <taxon>Fungi</taxon>
        <taxon>Dikarya</taxon>
        <taxon>Ascomycota</taxon>
        <taxon>Pezizomycotina</taxon>
        <taxon>Sordariomycetes</taxon>
        <taxon>Hypocreomycetidae</taxon>
        <taxon>Hypocreales</taxon>
        <taxon>Hypocreaceae</taxon>
        <taxon>Trichoderma</taxon>
    </lineage>
</organism>
<accession>A0A2P4ZU03</accession>
<dbReference type="GeneID" id="29988554"/>
<reference evidence="1 2" key="1">
    <citation type="journal article" date="2016" name="Genome Announc.">
        <title>Draft Whole-Genome Sequence of Trichoderma gamsii T6085, a Promising Biocontrol Agent of Fusarium Head Blight on Wheat.</title>
        <authorList>
            <person name="Baroncelli R."/>
            <person name="Zapparata A."/>
            <person name="Piaggeschi G."/>
            <person name="Sarrocco S."/>
            <person name="Vannacci G."/>
        </authorList>
    </citation>
    <scope>NUCLEOTIDE SEQUENCE [LARGE SCALE GENOMIC DNA]</scope>
    <source>
        <strain evidence="1 2">T6085</strain>
    </source>
</reference>
<name>A0A2P4ZU03_9HYPO</name>
<dbReference type="AlphaFoldDB" id="A0A2P4ZU03"/>
<proteinExistence type="predicted"/>
<dbReference type="RefSeq" id="XP_018658252.1">
    <property type="nucleotide sequence ID" value="XM_018808471.1"/>
</dbReference>
<protein>
    <submittedName>
        <fullName evidence="1">Uncharacterized protein</fullName>
    </submittedName>
</protein>
<gene>
    <name evidence="1" type="ORF">TGAM01_v203544</name>
</gene>
<evidence type="ECO:0000313" key="1">
    <source>
        <dbReference type="EMBL" id="PON27777.1"/>
    </source>
</evidence>
<keyword evidence="2" id="KW-1185">Reference proteome</keyword>
<sequence>MGDDLEESASAPLTTSQERVLAFVQEFLLRRAGQEHPFPTASLKDPSVVADYLAMKRLIDEGLLTVPPDTTIRPGRNGRWIGFRVPSYPFTHMSYPRDLYISDSGLTDRYAFTGTNTSSASSIEELWPRSTKDDEEWALECRVYEVMEARPYTAHPVWNSVAKRGRMKIPGLEAIVEEAGKIEEADFETFEESLLHCDSDTRPGSAPLEDLPFQTVFYKLLSALHRLCGEMEHETLFSNMTDVRSLVQKRALEGVSSLRDAENAHTFIHFIDKIHFCMVAPEIPRCVTILVQKHTEDLRELLRSRQLAPKLKTLLNAHANRHNE</sequence>